<protein>
    <submittedName>
        <fullName evidence="1">Uncharacterized protein</fullName>
    </submittedName>
</protein>
<dbReference type="AlphaFoldDB" id="A0A6M3IDT6"/>
<name>A0A6M3IDT6_9ZZZZ</name>
<sequence>MEWKQERPTWCRFNDCLFKRRCQDALCCGELPEPDPHDDDFNYYRICVNVDGDKKGCDYLVNNTDLEYLRWILDALDGKNTSWISRIGDE</sequence>
<evidence type="ECO:0000313" key="2">
    <source>
        <dbReference type="EMBL" id="QJA79064.1"/>
    </source>
</evidence>
<dbReference type="EMBL" id="MT142365">
    <property type="protein sequence ID" value="QJA79064.1"/>
    <property type="molecule type" value="Genomic_DNA"/>
</dbReference>
<dbReference type="EMBL" id="MT141168">
    <property type="protein sequence ID" value="QJA55600.1"/>
    <property type="molecule type" value="Genomic_DNA"/>
</dbReference>
<evidence type="ECO:0000313" key="1">
    <source>
        <dbReference type="EMBL" id="QJA55600.1"/>
    </source>
</evidence>
<gene>
    <name evidence="2" type="ORF">MM415A00947_0019</name>
    <name evidence="1" type="ORF">MM415B02028_0010</name>
</gene>
<organism evidence="1">
    <name type="scientific">viral metagenome</name>
    <dbReference type="NCBI Taxonomy" id="1070528"/>
    <lineage>
        <taxon>unclassified sequences</taxon>
        <taxon>metagenomes</taxon>
        <taxon>organismal metagenomes</taxon>
    </lineage>
</organism>
<accession>A0A6M3IDT6</accession>
<proteinExistence type="predicted"/>
<reference evidence="1" key="1">
    <citation type="submission" date="2020-03" db="EMBL/GenBank/DDBJ databases">
        <title>The deep terrestrial virosphere.</title>
        <authorList>
            <person name="Holmfeldt K."/>
            <person name="Nilsson E."/>
            <person name="Simone D."/>
            <person name="Lopez-Fernandez M."/>
            <person name="Wu X."/>
            <person name="de Brujin I."/>
            <person name="Lundin D."/>
            <person name="Andersson A."/>
            <person name="Bertilsson S."/>
            <person name="Dopson M."/>
        </authorList>
    </citation>
    <scope>NUCLEOTIDE SEQUENCE</scope>
    <source>
        <strain evidence="2">MM415A00947</strain>
        <strain evidence="1">MM415B02028</strain>
    </source>
</reference>